<dbReference type="EMBL" id="UINC01004501">
    <property type="protein sequence ID" value="SVA14786.1"/>
    <property type="molecule type" value="Genomic_DNA"/>
</dbReference>
<dbReference type="InterPro" id="IPR002312">
    <property type="entry name" value="Asp/Asn-tRNA-synth_IIb"/>
</dbReference>
<protein>
    <recommendedName>
        <fullName evidence="2">asparagine--tRNA ligase</fullName>
        <ecNumber evidence="2">6.1.1.22</ecNumber>
    </recommendedName>
</protein>
<dbReference type="PRINTS" id="PR01042">
    <property type="entry name" value="TRNASYNTHASP"/>
</dbReference>
<dbReference type="NCBIfam" id="TIGR00457">
    <property type="entry name" value="asnS"/>
    <property type="match status" value="1"/>
</dbReference>
<dbReference type="Gene3D" id="2.40.50.140">
    <property type="entry name" value="Nucleic acid-binding proteins"/>
    <property type="match status" value="1"/>
</dbReference>
<dbReference type="GO" id="GO:0006421">
    <property type="term" value="P:asparaginyl-tRNA aminoacylation"/>
    <property type="evidence" value="ECO:0007669"/>
    <property type="project" value="InterPro"/>
</dbReference>
<dbReference type="SUPFAM" id="SSF55681">
    <property type="entry name" value="Class II aaRS and biotin synthetases"/>
    <property type="match status" value="1"/>
</dbReference>
<dbReference type="CDD" id="cd04323">
    <property type="entry name" value="AsnRS_cyto_like_N"/>
    <property type="match status" value="1"/>
</dbReference>
<dbReference type="InterPro" id="IPR045864">
    <property type="entry name" value="aa-tRNA-synth_II/BPL/LPL"/>
</dbReference>
<dbReference type="SUPFAM" id="SSF50249">
    <property type="entry name" value="Nucleic acid-binding proteins"/>
    <property type="match status" value="1"/>
</dbReference>
<dbReference type="GO" id="GO:0003676">
    <property type="term" value="F:nucleic acid binding"/>
    <property type="evidence" value="ECO:0007669"/>
    <property type="project" value="InterPro"/>
</dbReference>
<evidence type="ECO:0000256" key="7">
    <source>
        <dbReference type="ARBA" id="ARBA00023146"/>
    </source>
</evidence>
<dbReference type="EC" id="6.1.1.22" evidence="2"/>
<gene>
    <name evidence="9" type="ORF">METZ01_LOCUS67640</name>
</gene>
<dbReference type="Pfam" id="PF00152">
    <property type="entry name" value="tRNA-synt_2"/>
    <property type="match status" value="1"/>
</dbReference>
<sequence length="430" mass="49295">MTVARINRISEFEGKTVQLNGWVYNSRRSGKIGFLMFRDGFGIMQCIVAKNDVGEEAFEVFKSLTQESSLSVVGEVVKNDRAPGGFEMVVSELTVHQLSSEYPITPKEHGTDFLMNHRHLWLRSKRQHAILKVRHEIIKAVRDFFDSNDFTLCDSPIFTPNAAEGTSTLFGTDYFGNTAYLAQTGQLYGEAVAMAVGRHYNFGPTFRAEKSKTRRHLTEFWMVEPEIAYCEIDEDMDWAERLILFIIERVLENRKNELDVLERDLGKLEHIKAPFPRLSYTECVELLNKGGIDFTWGDDFGAPEETFIGEQFNQPVMVHRFPTAIKAFYMKRDPENEKVVLGMDVLAPEGFGEIIGGSERETEINLLEDRIKDEELNQADYEWFLDLRRYGSVPHSGFGMGIERVVAWICNLPHVRETIPFPRTIGRLNP</sequence>
<accession>A0A381TF87</accession>
<name>A0A381TF87_9ZZZZ</name>
<dbReference type="InterPro" id="IPR006195">
    <property type="entry name" value="aa-tRNA-synth_II"/>
</dbReference>
<evidence type="ECO:0000256" key="5">
    <source>
        <dbReference type="ARBA" id="ARBA00022840"/>
    </source>
</evidence>
<evidence type="ECO:0000256" key="6">
    <source>
        <dbReference type="ARBA" id="ARBA00022917"/>
    </source>
</evidence>
<reference evidence="9" key="1">
    <citation type="submission" date="2018-05" db="EMBL/GenBank/DDBJ databases">
        <authorList>
            <person name="Lanie J.A."/>
            <person name="Ng W.-L."/>
            <person name="Kazmierczak K.M."/>
            <person name="Andrzejewski T.M."/>
            <person name="Davidsen T.M."/>
            <person name="Wayne K.J."/>
            <person name="Tettelin H."/>
            <person name="Glass J.I."/>
            <person name="Rusch D."/>
            <person name="Podicherti R."/>
            <person name="Tsui H.-C.T."/>
            <person name="Winkler M.E."/>
        </authorList>
    </citation>
    <scope>NUCLEOTIDE SEQUENCE</scope>
</reference>
<dbReference type="GO" id="GO:0004816">
    <property type="term" value="F:asparagine-tRNA ligase activity"/>
    <property type="evidence" value="ECO:0007669"/>
    <property type="project" value="UniProtKB-EC"/>
</dbReference>
<keyword evidence="5" id="KW-0067">ATP-binding</keyword>
<dbReference type="PANTHER" id="PTHR22594">
    <property type="entry name" value="ASPARTYL/LYSYL-TRNA SYNTHETASE"/>
    <property type="match status" value="1"/>
</dbReference>
<dbReference type="InterPro" id="IPR004365">
    <property type="entry name" value="NA-bd_OB_tRNA"/>
</dbReference>
<feature type="domain" description="Aminoacyl-transfer RNA synthetases class-II family profile" evidence="8">
    <location>
        <begin position="131"/>
        <end position="420"/>
    </location>
</feature>
<evidence type="ECO:0000256" key="4">
    <source>
        <dbReference type="ARBA" id="ARBA00022741"/>
    </source>
</evidence>
<evidence type="ECO:0000256" key="3">
    <source>
        <dbReference type="ARBA" id="ARBA00022598"/>
    </source>
</evidence>
<evidence type="ECO:0000256" key="2">
    <source>
        <dbReference type="ARBA" id="ARBA00012816"/>
    </source>
</evidence>
<evidence type="ECO:0000256" key="1">
    <source>
        <dbReference type="ARBA" id="ARBA00008226"/>
    </source>
</evidence>
<organism evidence="9">
    <name type="scientific">marine metagenome</name>
    <dbReference type="NCBI Taxonomy" id="408172"/>
    <lineage>
        <taxon>unclassified sequences</taxon>
        <taxon>metagenomes</taxon>
        <taxon>ecological metagenomes</taxon>
    </lineage>
</organism>
<keyword evidence="4" id="KW-0547">Nucleotide-binding</keyword>
<dbReference type="HAMAP" id="MF_00534">
    <property type="entry name" value="Asn_tRNA_synth"/>
    <property type="match status" value="1"/>
</dbReference>
<evidence type="ECO:0000313" key="9">
    <source>
        <dbReference type="EMBL" id="SVA14786.1"/>
    </source>
</evidence>
<keyword evidence="6" id="KW-0648">Protein biosynthesis</keyword>
<keyword evidence="3" id="KW-0436">Ligase</keyword>
<evidence type="ECO:0000259" key="8">
    <source>
        <dbReference type="PROSITE" id="PS50862"/>
    </source>
</evidence>
<dbReference type="InterPro" id="IPR004364">
    <property type="entry name" value="Aa-tRNA-synt_II"/>
</dbReference>
<dbReference type="GO" id="GO:0005524">
    <property type="term" value="F:ATP binding"/>
    <property type="evidence" value="ECO:0007669"/>
    <property type="project" value="UniProtKB-KW"/>
</dbReference>
<dbReference type="PANTHER" id="PTHR22594:SF34">
    <property type="entry name" value="ASPARAGINE--TRNA LIGASE, MITOCHONDRIAL-RELATED"/>
    <property type="match status" value="1"/>
</dbReference>
<dbReference type="AlphaFoldDB" id="A0A381TF87"/>
<dbReference type="PROSITE" id="PS50862">
    <property type="entry name" value="AA_TRNA_LIGASE_II"/>
    <property type="match status" value="1"/>
</dbReference>
<dbReference type="InterPro" id="IPR012340">
    <property type="entry name" value="NA-bd_OB-fold"/>
</dbReference>
<dbReference type="NCBIfam" id="NF003037">
    <property type="entry name" value="PRK03932.1"/>
    <property type="match status" value="1"/>
</dbReference>
<dbReference type="CDD" id="cd00776">
    <property type="entry name" value="AsxRS_core"/>
    <property type="match status" value="1"/>
</dbReference>
<comment type="similarity">
    <text evidence="1">Belongs to the class-II aminoacyl-tRNA synthetase family.</text>
</comment>
<proteinExistence type="inferred from homology"/>
<keyword evidence="7" id="KW-0030">Aminoacyl-tRNA synthetase</keyword>
<dbReference type="Gene3D" id="3.30.930.10">
    <property type="entry name" value="Bira Bifunctional Protein, Domain 2"/>
    <property type="match status" value="1"/>
</dbReference>
<dbReference type="Pfam" id="PF01336">
    <property type="entry name" value="tRNA_anti-codon"/>
    <property type="match status" value="1"/>
</dbReference>
<dbReference type="InterPro" id="IPR004522">
    <property type="entry name" value="Asn-tRNA-ligase"/>
</dbReference>